<feature type="domain" description="Amine oxidase" evidence="13">
    <location>
        <begin position="12"/>
        <end position="459"/>
    </location>
</feature>
<dbReference type="GO" id="GO:0006783">
    <property type="term" value="P:heme biosynthetic process"/>
    <property type="evidence" value="ECO:0007669"/>
    <property type="project" value="UniProtKB-UniRule"/>
</dbReference>
<dbReference type="Gene3D" id="3.50.50.60">
    <property type="entry name" value="FAD/NAD(P)-binding domain"/>
    <property type="match status" value="1"/>
</dbReference>
<sequence>MTPRVAVVGGGISGLAAAHRLRALLGPSAEITVVEQTDRLGGKIKTAKIAGRRFDVGAEAYLVRRPEVSALLDELDLADGVVHPTGARSTVRAGGVTRHIPGRHVMGVPADPAALTDLLTPEGLARVAAETDLPPLVLDGDTALGPLLRARFGDELPERLVDPLLGGVYAGGVDGLGLRATLPAIAAALDAGATSLTEAAARSLPTPTGKPVFGTLRDGLGTLVDRLAQSASVRLGAPVRELTRTATGWRLTLGANAPAHQPPDPVLDVDAVVLAVPAPAARKLLDGVVPVASAAYGRVEVASMAVVALALPEGAELPGTSGVLLGAGERRLDGTRFAVKAFTFSAAKWAHLGGESVIVRGSVGRFGDPGALKADDDELVRLVRADLVELTGVTAPPIDTTVTRWGGGLPQYATGHTDLVAEIERAVAAEPGLAVAGATLHGVGIPACVATGDAAARRVADHLREQRAG</sequence>
<evidence type="ECO:0000256" key="2">
    <source>
        <dbReference type="ARBA" id="ARBA00001974"/>
    </source>
</evidence>
<evidence type="ECO:0000256" key="7">
    <source>
        <dbReference type="ARBA" id="ARBA00019046"/>
    </source>
</evidence>
<dbReference type="GO" id="GO:0005737">
    <property type="term" value="C:cytoplasm"/>
    <property type="evidence" value="ECO:0007669"/>
    <property type="project" value="UniProtKB-SubCell"/>
</dbReference>
<dbReference type="PANTHER" id="PTHR42923">
    <property type="entry name" value="PROTOPORPHYRINOGEN OXIDASE"/>
    <property type="match status" value="1"/>
</dbReference>
<protein>
    <recommendedName>
        <fullName evidence="7 12">Coproporphyrinogen III oxidase</fullName>
        <ecNumber evidence="6 12">1.3.3.15</ecNumber>
    </recommendedName>
</protein>
<dbReference type="RefSeq" id="WP_285610165.1">
    <property type="nucleotide sequence ID" value="NZ_BSSD01000003.1"/>
</dbReference>
<evidence type="ECO:0000256" key="10">
    <source>
        <dbReference type="ARBA" id="ARBA00023002"/>
    </source>
</evidence>
<accession>A0A9W6V9X7</accession>
<evidence type="ECO:0000313" key="14">
    <source>
        <dbReference type="EMBL" id="GLW91413.1"/>
    </source>
</evidence>
<dbReference type="InterPro" id="IPR050464">
    <property type="entry name" value="Zeta_carotene_desat/Oxidored"/>
</dbReference>
<evidence type="ECO:0000256" key="4">
    <source>
        <dbReference type="ARBA" id="ARBA00004744"/>
    </source>
</evidence>
<evidence type="ECO:0000256" key="12">
    <source>
        <dbReference type="RuleBase" id="RU364052"/>
    </source>
</evidence>
<keyword evidence="10 12" id="KW-0560">Oxidoreductase</keyword>
<reference evidence="14" key="1">
    <citation type="submission" date="2023-02" db="EMBL/GenBank/DDBJ databases">
        <title>Actinokineospora globicatena NBRC 15670.</title>
        <authorList>
            <person name="Ichikawa N."/>
            <person name="Sato H."/>
            <person name="Tonouchi N."/>
        </authorList>
    </citation>
    <scope>NUCLEOTIDE SEQUENCE</scope>
    <source>
        <strain evidence="14">NBRC 15670</strain>
    </source>
</reference>
<proteinExistence type="inferred from homology"/>
<comment type="similarity">
    <text evidence="5 12">Belongs to the protoporphyrinogen/coproporphyrinogen oxidase family. Coproporphyrinogen III oxidase subfamily.</text>
</comment>
<gene>
    <name evidence="14" type="primary">hemY</name>
    <name evidence="14" type="ORF">Aglo03_22290</name>
</gene>
<comment type="cofactor">
    <cofactor evidence="2 12">
        <name>FAD</name>
        <dbReference type="ChEBI" id="CHEBI:57692"/>
    </cofactor>
</comment>
<dbReference type="EMBL" id="BSSD01000003">
    <property type="protein sequence ID" value="GLW91413.1"/>
    <property type="molecule type" value="Genomic_DNA"/>
</dbReference>
<dbReference type="Pfam" id="PF01593">
    <property type="entry name" value="Amino_oxidase"/>
    <property type="match status" value="1"/>
</dbReference>
<comment type="pathway">
    <text evidence="4 12">Porphyrin-containing compound metabolism; protoheme biosynthesis.</text>
</comment>
<evidence type="ECO:0000259" key="13">
    <source>
        <dbReference type="Pfam" id="PF01593"/>
    </source>
</evidence>
<evidence type="ECO:0000256" key="1">
    <source>
        <dbReference type="ARBA" id="ARBA00001755"/>
    </source>
</evidence>
<evidence type="ECO:0000256" key="6">
    <source>
        <dbReference type="ARBA" id="ARBA00012402"/>
    </source>
</evidence>
<keyword evidence="8 12" id="KW-0285">Flavoprotein</keyword>
<dbReference type="Gene3D" id="3.90.660.20">
    <property type="entry name" value="Protoporphyrinogen oxidase, mitochondrial, domain 2"/>
    <property type="match status" value="1"/>
</dbReference>
<dbReference type="GO" id="GO:0004729">
    <property type="term" value="F:oxygen-dependent protoporphyrinogen oxidase activity"/>
    <property type="evidence" value="ECO:0007669"/>
    <property type="project" value="UniProtKB-UniRule"/>
</dbReference>
<keyword evidence="9 12" id="KW-0274">FAD</keyword>
<organism evidence="14 15">
    <name type="scientific">Actinokineospora globicatena</name>
    <dbReference type="NCBI Taxonomy" id="103729"/>
    <lineage>
        <taxon>Bacteria</taxon>
        <taxon>Bacillati</taxon>
        <taxon>Actinomycetota</taxon>
        <taxon>Actinomycetes</taxon>
        <taxon>Pseudonocardiales</taxon>
        <taxon>Pseudonocardiaceae</taxon>
        <taxon>Actinokineospora</taxon>
    </lineage>
</organism>
<keyword evidence="12" id="KW-0963">Cytoplasm</keyword>
<dbReference type="SUPFAM" id="SSF54373">
    <property type="entry name" value="FAD-linked reductases, C-terminal domain"/>
    <property type="match status" value="1"/>
</dbReference>
<dbReference type="InterPro" id="IPR004572">
    <property type="entry name" value="Protoporphyrinogen_oxidase"/>
</dbReference>
<evidence type="ECO:0000256" key="5">
    <source>
        <dbReference type="ARBA" id="ARBA00008310"/>
    </source>
</evidence>
<dbReference type="Proteomes" id="UP001165042">
    <property type="component" value="Unassembled WGS sequence"/>
</dbReference>
<evidence type="ECO:0000256" key="3">
    <source>
        <dbReference type="ARBA" id="ARBA00002185"/>
    </source>
</evidence>
<comment type="catalytic activity">
    <reaction evidence="1">
        <text>coproporphyrinogen III + 3 O2 = coproporphyrin III + 3 H2O2</text>
        <dbReference type="Rhea" id="RHEA:43436"/>
        <dbReference type="ChEBI" id="CHEBI:15379"/>
        <dbReference type="ChEBI" id="CHEBI:16240"/>
        <dbReference type="ChEBI" id="CHEBI:57309"/>
        <dbReference type="ChEBI" id="CHEBI:131725"/>
        <dbReference type="EC" id="1.3.3.15"/>
    </reaction>
    <physiologicalReaction direction="left-to-right" evidence="1">
        <dbReference type="Rhea" id="RHEA:43437"/>
    </physiologicalReaction>
</comment>
<evidence type="ECO:0000313" key="15">
    <source>
        <dbReference type="Proteomes" id="UP001165042"/>
    </source>
</evidence>
<dbReference type="PANTHER" id="PTHR42923:SF3">
    <property type="entry name" value="PROTOPORPHYRINOGEN OXIDASE"/>
    <property type="match status" value="1"/>
</dbReference>
<dbReference type="SUPFAM" id="SSF51905">
    <property type="entry name" value="FAD/NAD(P)-binding domain"/>
    <property type="match status" value="1"/>
</dbReference>
<comment type="caution">
    <text evidence="14">The sequence shown here is derived from an EMBL/GenBank/DDBJ whole genome shotgun (WGS) entry which is preliminary data.</text>
</comment>
<dbReference type="AlphaFoldDB" id="A0A9W6V9X7"/>
<dbReference type="EC" id="1.3.3.15" evidence="6 12"/>
<evidence type="ECO:0000256" key="8">
    <source>
        <dbReference type="ARBA" id="ARBA00022630"/>
    </source>
</evidence>
<dbReference type="InterPro" id="IPR036188">
    <property type="entry name" value="FAD/NAD-bd_sf"/>
</dbReference>
<keyword evidence="11 12" id="KW-0350">Heme biosynthesis</keyword>
<dbReference type="Gene3D" id="1.10.3110.10">
    <property type="entry name" value="protoporphyrinogen ix oxidase, domain 3"/>
    <property type="match status" value="1"/>
</dbReference>
<comment type="function">
    <text evidence="3 12">Involved in coproporphyrin-dependent heme b biosynthesis. Catalyzes the oxidation of coproporphyrinogen III to coproporphyrin III.</text>
</comment>
<evidence type="ECO:0000256" key="11">
    <source>
        <dbReference type="ARBA" id="ARBA00023133"/>
    </source>
</evidence>
<keyword evidence="15" id="KW-1185">Reference proteome</keyword>
<name>A0A9W6V9X7_9PSEU</name>
<evidence type="ECO:0000256" key="9">
    <source>
        <dbReference type="ARBA" id="ARBA00022827"/>
    </source>
</evidence>
<comment type="subcellular location">
    <subcellularLocation>
        <location evidence="12">Cytoplasm</location>
    </subcellularLocation>
</comment>
<dbReference type="InterPro" id="IPR002937">
    <property type="entry name" value="Amino_oxidase"/>
</dbReference>
<dbReference type="NCBIfam" id="TIGR00562">
    <property type="entry name" value="proto_IX_ox"/>
    <property type="match status" value="1"/>
</dbReference>